<sequence>MRGPEPVRRCPGRDPRGGPSEGSGISPEWLLREARAEAGALDTEPEEPEDELGVGSFDECVSGDTGDSLPGGSVSGLSVDDSSTAAAKASDSVSGIGGGGRCDIPPSTSRGWLAAAAATGSRPPLPHGTLRPRWGGSGIS</sequence>
<evidence type="ECO:0000313" key="3">
    <source>
        <dbReference type="Proteomes" id="UP000006038"/>
    </source>
</evidence>
<name>J3KXP3_ORYBR</name>
<reference evidence="2" key="2">
    <citation type="submission" date="2013-04" db="UniProtKB">
        <authorList>
            <consortium name="EnsemblPlants"/>
        </authorList>
    </citation>
    <scope>IDENTIFICATION</scope>
</reference>
<evidence type="ECO:0000313" key="2">
    <source>
        <dbReference type="EnsemblPlants" id="OB01G17490.1"/>
    </source>
</evidence>
<dbReference type="EnsemblPlants" id="OB01G17490.1">
    <property type="protein sequence ID" value="OB01G17490.1"/>
    <property type="gene ID" value="OB01G17490"/>
</dbReference>
<dbReference type="Gramene" id="OB01G17490.1">
    <property type="protein sequence ID" value="OB01G17490.1"/>
    <property type="gene ID" value="OB01G17490"/>
</dbReference>
<dbReference type="Proteomes" id="UP000006038">
    <property type="component" value="Chromosome 1"/>
</dbReference>
<organism evidence="2">
    <name type="scientific">Oryza brachyantha</name>
    <name type="common">malo sina</name>
    <dbReference type="NCBI Taxonomy" id="4533"/>
    <lineage>
        <taxon>Eukaryota</taxon>
        <taxon>Viridiplantae</taxon>
        <taxon>Streptophyta</taxon>
        <taxon>Embryophyta</taxon>
        <taxon>Tracheophyta</taxon>
        <taxon>Spermatophyta</taxon>
        <taxon>Magnoliopsida</taxon>
        <taxon>Liliopsida</taxon>
        <taxon>Poales</taxon>
        <taxon>Poaceae</taxon>
        <taxon>BOP clade</taxon>
        <taxon>Oryzoideae</taxon>
        <taxon>Oryzeae</taxon>
        <taxon>Oryzinae</taxon>
        <taxon>Oryza</taxon>
    </lineage>
</organism>
<accession>J3KXP3</accession>
<proteinExistence type="predicted"/>
<feature type="compositionally biased region" description="Low complexity" evidence="1">
    <location>
        <begin position="66"/>
        <end position="94"/>
    </location>
</feature>
<evidence type="ECO:0000256" key="1">
    <source>
        <dbReference type="SAM" id="MobiDB-lite"/>
    </source>
</evidence>
<feature type="compositionally biased region" description="Acidic residues" evidence="1">
    <location>
        <begin position="43"/>
        <end position="52"/>
    </location>
</feature>
<feature type="region of interest" description="Disordered" evidence="1">
    <location>
        <begin position="1"/>
        <end position="140"/>
    </location>
</feature>
<dbReference type="HOGENOM" id="CLU_152818_0_0_1"/>
<reference evidence="2" key="1">
    <citation type="journal article" date="2013" name="Nat. Commun.">
        <title>Whole-genome sequencing of Oryza brachyantha reveals mechanisms underlying Oryza genome evolution.</title>
        <authorList>
            <person name="Chen J."/>
            <person name="Huang Q."/>
            <person name="Gao D."/>
            <person name="Wang J."/>
            <person name="Lang Y."/>
            <person name="Liu T."/>
            <person name="Li B."/>
            <person name="Bai Z."/>
            <person name="Luis Goicoechea J."/>
            <person name="Liang C."/>
            <person name="Chen C."/>
            <person name="Zhang W."/>
            <person name="Sun S."/>
            <person name="Liao Y."/>
            <person name="Zhang X."/>
            <person name="Yang L."/>
            <person name="Song C."/>
            <person name="Wang M."/>
            <person name="Shi J."/>
            <person name="Liu G."/>
            <person name="Liu J."/>
            <person name="Zhou H."/>
            <person name="Zhou W."/>
            <person name="Yu Q."/>
            <person name="An N."/>
            <person name="Chen Y."/>
            <person name="Cai Q."/>
            <person name="Wang B."/>
            <person name="Liu B."/>
            <person name="Min J."/>
            <person name="Huang Y."/>
            <person name="Wu H."/>
            <person name="Li Z."/>
            <person name="Zhang Y."/>
            <person name="Yin Y."/>
            <person name="Song W."/>
            <person name="Jiang J."/>
            <person name="Jackson S.A."/>
            <person name="Wing R.A."/>
            <person name="Wang J."/>
            <person name="Chen M."/>
        </authorList>
    </citation>
    <scope>NUCLEOTIDE SEQUENCE [LARGE SCALE GENOMIC DNA]</scope>
    <source>
        <strain evidence="2">cv. IRGC 101232</strain>
    </source>
</reference>
<feature type="compositionally biased region" description="Basic and acidic residues" evidence="1">
    <location>
        <begin position="1"/>
        <end position="16"/>
    </location>
</feature>
<dbReference type="AlphaFoldDB" id="J3KXP3"/>
<protein>
    <submittedName>
        <fullName evidence="2">Uncharacterized protein</fullName>
    </submittedName>
</protein>
<keyword evidence="3" id="KW-1185">Reference proteome</keyword>